<dbReference type="AlphaFoldDB" id="X1AVY7"/>
<accession>X1AVY7</accession>
<feature type="non-terminal residue" evidence="1">
    <location>
        <position position="33"/>
    </location>
</feature>
<name>X1AVY7_9ZZZZ</name>
<gene>
    <name evidence="1" type="ORF">S01H4_30339</name>
</gene>
<protein>
    <submittedName>
        <fullName evidence="1">Uncharacterized protein</fullName>
    </submittedName>
</protein>
<proteinExistence type="predicted"/>
<comment type="caution">
    <text evidence="1">The sequence shown here is derived from an EMBL/GenBank/DDBJ whole genome shotgun (WGS) entry which is preliminary data.</text>
</comment>
<organism evidence="1">
    <name type="scientific">marine sediment metagenome</name>
    <dbReference type="NCBI Taxonomy" id="412755"/>
    <lineage>
        <taxon>unclassified sequences</taxon>
        <taxon>metagenomes</taxon>
        <taxon>ecological metagenomes</taxon>
    </lineage>
</organism>
<dbReference type="EMBL" id="BART01015652">
    <property type="protein sequence ID" value="GAG87249.1"/>
    <property type="molecule type" value="Genomic_DNA"/>
</dbReference>
<reference evidence="1" key="1">
    <citation type="journal article" date="2014" name="Front. Microbiol.">
        <title>High frequency of phylogenetically diverse reductive dehalogenase-homologous genes in deep subseafloor sedimentary metagenomes.</title>
        <authorList>
            <person name="Kawai M."/>
            <person name="Futagami T."/>
            <person name="Toyoda A."/>
            <person name="Takaki Y."/>
            <person name="Nishi S."/>
            <person name="Hori S."/>
            <person name="Arai W."/>
            <person name="Tsubouchi T."/>
            <person name="Morono Y."/>
            <person name="Uchiyama I."/>
            <person name="Ito T."/>
            <person name="Fujiyama A."/>
            <person name="Inagaki F."/>
            <person name="Takami H."/>
        </authorList>
    </citation>
    <scope>NUCLEOTIDE SEQUENCE</scope>
    <source>
        <strain evidence="1">Expedition CK06-06</strain>
    </source>
</reference>
<sequence>MTRNVNGPVDPWSVGIRYDGSNAGRLAAFDSLG</sequence>
<evidence type="ECO:0000313" key="1">
    <source>
        <dbReference type="EMBL" id="GAG87249.1"/>
    </source>
</evidence>